<sequence length="98" mass="10950">MNWQSACEALNAGKRLRVVYDGETRIIEVHAVGVSTANNECMRVWQVEGGSVSGEEVGWKLMTLSKVTKHQLLEEASQAPRPGYKKGDSHMKEIYCQL</sequence>
<evidence type="ECO:0000313" key="2">
    <source>
        <dbReference type="Proteomes" id="UP000219621"/>
    </source>
</evidence>
<dbReference type="RefSeq" id="WP_097278218.1">
    <property type="nucleotide sequence ID" value="NZ_OCNJ01000002.1"/>
</dbReference>
<proteinExistence type="predicted"/>
<dbReference type="AlphaFoldDB" id="A0A286GAH3"/>
<dbReference type="OrthoDB" id="8265777at2"/>
<name>A0A286GAH3_9PROT</name>
<dbReference type="EMBL" id="OCNJ01000002">
    <property type="protein sequence ID" value="SOD92523.1"/>
    <property type="molecule type" value="Genomic_DNA"/>
</dbReference>
<accession>A0A286GAH3</accession>
<gene>
    <name evidence="1" type="ORF">SAMN05421508_102477</name>
</gene>
<evidence type="ECO:0000313" key="1">
    <source>
        <dbReference type="EMBL" id="SOD92523.1"/>
    </source>
</evidence>
<dbReference type="Proteomes" id="UP000219621">
    <property type="component" value="Unassembled WGS sequence"/>
</dbReference>
<protein>
    <recommendedName>
        <fullName evidence="3">WYL domain-containing protein</fullName>
    </recommendedName>
</protein>
<organism evidence="1 2">
    <name type="scientific">Caenispirillum bisanense</name>
    <dbReference type="NCBI Taxonomy" id="414052"/>
    <lineage>
        <taxon>Bacteria</taxon>
        <taxon>Pseudomonadati</taxon>
        <taxon>Pseudomonadota</taxon>
        <taxon>Alphaproteobacteria</taxon>
        <taxon>Rhodospirillales</taxon>
        <taxon>Novispirillaceae</taxon>
        <taxon>Caenispirillum</taxon>
    </lineage>
</organism>
<evidence type="ECO:0008006" key="3">
    <source>
        <dbReference type="Google" id="ProtNLM"/>
    </source>
</evidence>
<reference evidence="2" key="1">
    <citation type="submission" date="2017-09" db="EMBL/GenBank/DDBJ databases">
        <authorList>
            <person name="Varghese N."/>
            <person name="Submissions S."/>
        </authorList>
    </citation>
    <scope>NUCLEOTIDE SEQUENCE [LARGE SCALE GENOMIC DNA]</scope>
    <source>
        <strain evidence="2">USBA 140</strain>
    </source>
</reference>
<keyword evidence="2" id="KW-1185">Reference proteome</keyword>